<name>A0A840NEE6_9PSEU</name>
<accession>A0A840NEE6</accession>
<organism evidence="1 2">
    <name type="scientific">Saccharopolyspora gloriosae</name>
    <dbReference type="NCBI Taxonomy" id="455344"/>
    <lineage>
        <taxon>Bacteria</taxon>
        <taxon>Bacillati</taxon>
        <taxon>Actinomycetota</taxon>
        <taxon>Actinomycetes</taxon>
        <taxon>Pseudonocardiales</taxon>
        <taxon>Pseudonocardiaceae</taxon>
        <taxon>Saccharopolyspora</taxon>
    </lineage>
</organism>
<evidence type="ECO:0008006" key="3">
    <source>
        <dbReference type="Google" id="ProtNLM"/>
    </source>
</evidence>
<reference evidence="1 2" key="1">
    <citation type="submission" date="2020-08" db="EMBL/GenBank/DDBJ databases">
        <title>Sequencing the genomes of 1000 actinobacteria strains.</title>
        <authorList>
            <person name="Klenk H.-P."/>
        </authorList>
    </citation>
    <scope>NUCLEOTIDE SEQUENCE [LARGE SCALE GENOMIC DNA]</scope>
    <source>
        <strain evidence="1 2">DSM 45582</strain>
    </source>
</reference>
<dbReference type="RefSeq" id="WP_184477401.1">
    <property type="nucleotide sequence ID" value="NZ_JACHIV010000001.1"/>
</dbReference>
<evidence type="ECO:0000313" key="1">
    <source>
        <dbReference type="EMBL" id="MBB5067699.1"/>
    </source>
</evidence>
<dbReference type="EMBL" id="JACHIV010000001">
    <property type="protein sequence ID" value="MBB5067699.1"/>
    <property type="molecule type" value="Genomic_DNA"/>
</dbReference>
<gene>
    <name evidence="1" type="ORF">BJ969_000787</name>
</gene>
<sequence length="77" mass="8695">MDRRELFTLLRGSGVAESELWIEGVHEPRTSPTEFLFLRKGENGWDTGVAERGVWHVITSSPDEDTACARLLRLAQP</sequence>
<protein>
    <recommendedName>
        <fullName evidence="3">DUF317 domain-containing protein</fullName>
    </recommendedName>
</protein>
<keyword evidence="2" id="KW-1185">Reference proteome</keyword>
<comment type="caution">
    <text evidence="1">The sequence shown here is derived from an EMBL/GenBank/DDBJ whole genome shotgun (WGS) entry which is preliminary data.</text>
</comment>
<dbReference type="AlphaFoldDB" id="A0A840NEE6"/>
<dbReference type="Proteomes" id="UP000580474">
    <property type="component" value="Unassembled WGS sequence"/>
</dbReference>
<proteinExistence type="predicted"/>
<evidence type="ECO:0000313" key="2">
    <source>
        <dbReference type="Proteomes" id="UP000580474"/>
    </source>
</evidence>